<proteinExistence type="predicted"/>
<feature type="region of interest" description="Disordered" evidence="1">
    <location>
        <begin position="1"/>
        <end position="25"/>
    </location>
</feature>
<dbReference type="AlphaFoldDB" id="A0A2K1IMI1"/>
<dbReference type="Proteomes" id="UP000006727">
    <property type="component" value="Chromosome 22"/>
</dbReference>
<keyword evidence="4" id="KW-1185">Reference proteome</keyword>
<dbReference type="EnsemblPlants" id="Pp3c22_6900V3.1">
    <property type="protein sequence ID" value="PAC:32905087.CDS.1"/>
    <property type="gene ID" value="Pp3c22_6900"/>
</dbReference>
<dbReference type="Pfam" id="PF07818">
    <property type="entry name" value="HCNGP"/>
    <property type="match status" value="1"/>
</dbReference>
<name>A0A2K1IMI1_PHYPA</name>
<reference evidence="2 4" key="1">
    <citation type="journal article" date="2008" name="Science">
        <title>The Physcomitrella genome reveals evolutionary insights into the conquest of land by plants.</title>
        <authorList>
            <person name="Rensing S."/>
            <person name="Lang D."/>
            <person name="Zimmer A."/>
            <person name="Terry A."/>
            <person name="Salamov A."/>
            <person name="Shapiro H."/>
            <person name="Nishiyama T."/>
            <person name="Perroud P.-F."/>
            <person name="Lindquist E."/>
            <person name="Kamisugi Y."/>
            <person name="Tanahashi T."/>
            <person name="Sakakibara K."/>
            <person name="Fujita T."/>
            <person name="Oishi K."/>
            <person name="Shin-I T."/>
            <person name="Kuroki Y."/>
            <person name="Toyoda A."/>
            <person name="Suzuki Y."/>
            <person name="Hashimoto A."/>
            <person name="Yamaguchi K."/>
            <person name="Sugano A."/>
            <person name="Kohara Y."/>
            <person name="Fujiyama A."/>
            <person name="Anterola A."/>
            <person name="Aoki S."/>
            <person name="Ashton N."/>
            <person name="Barbazuk W.B."/>
            <person name="Barker E."/>
            <person name="Bennetzen J."/>
            <person name="Bezanilla M."/>
            <person name="Blankenship R."/>
            <person name="Cho S.H."/>
            <person name="Dutcher S."/>
            <person name="Estelle M."/>
            <person name="Fawcett J.A."/>
            <person name="Gundlach H."/>
            <person name="Hanada K."/>
            <person name="Heyl A."/>
            <person name="Hicks K.A."/>
            <person name="Hugh J."/>
            <person name="Lohr M."/>
            <person name="Mayer K."/>
            <person name="Melkozernov A."/>
            <person name="Murata T."/>
            <person name="Nelson D."/>
            <person name="Pils B."/>
            <person name="Prigge M."/>
            <person name="Reiss B."/>
            <person name="Renner T."/>
            <person name="Rombauts S."/>
            <person name="Rushton P."/>
            <person name="Sanderfoot A."/>
            <person name="Schween G."/>
            <person name="Shiu S.-H."/>
            <person name="Stueber K."/>
            <person name="Theodoulou F.L."/>
            <person name="Tu H."/>
            <person name="Van de Peer Y."/>
            <person name="Verrier P.J."/>
            <person name="Waters E."/>
            <person name="Wood A."/>
            <person name="Yang L."/>
            <person name="Cove D."/>
            <person name="Cuming A."/>
            <person name="Hasebe M."/>
            <person name="Lucas S."/>
            <person name="Mishler D.B."/>
            <person name="Reski R."/>
            <person name="Grigoriev I."/>
            <person name="Quatrano R.S."/>
            <person name="Boore J.L."/>
        </authorList>
    </citation>
    <scope>NUCLEOTIDE SEQUENCE [LARGE SCALE GENOMIC DNA]</scope>
    <source>
        <strain evidence="3 4">cv. Gransden 2004</strain>
    </source>
</reference>
<dbReference type="EnsemblPlants" id="Pp3c22_6900V3.2">
    <property type="protein sequence ID" value="PAC:32905088.CDS.1"/>
    <property type="gene ID" value="Pp3c22_6900"/>
</dbReference>
<evidence type="ECO:0000313" key="2">
    <source>
        <dbReference type="EMBL" id="PNR30484.1"/>
    </source>
</evidence>
<organism evidence="2">
    <name type="scientific">Physcomitrium patens</name>
    <name type="common">Spreading-leaved earth moss</name>
    <name type="synonym">Physcomitrella patens</name>
    <dbReference type="NCBI Taxonomy" id="3218"/>
    <lineage>
        <taxon>Eukaryota</taxon>
        <taxon>Viridiplantae</taxon>
        <taxon>Streptophyta</taxon>
        <taxon>Embryophyta</taxon>
        <taxon>Bryophyta</taxon>
        <taxon>Bryophytina</taxon>
        <taxon>Bryopsida</taxon>
        <taxon>Funariidae</taxon>
        <taxon>Funariales</taxon>
        <taxon>Funariaceae</taxon>
        <taxon>Physcomitrium</taxon>
    </lineage>
</organism>
<evidence type="ECO:0000256" key="1">
    <source>
        <dbReference type="SAM" id="MobiDB-lite"/>
    </source>
</evidence>
<dbReference type="PaxDb" id="3218-PP1S12_277V6.1"/>
<sequence length="131" mass="14709">METGEKRHTVSEVEEQSNNGEEAPAPAAEAVALADFWPHSPSTPCSEALKSKFAKFLKIKKEGKSFNEDLRRRKGYRNPDYFQLAVVYGSIDQIGSCFDPQLFDPHGYDKSDYVDALDKETLPLSSSARYD</sequence>
<dbReference type="InParanoid" id="A0A2K1IMI1"/>
<protein>
    <submittedName>
        <fullName evidence="2 3">Uncharacterized protein</fullName>
    </submittedName>
</protein>
<dbReference type="GO" id="GO:0006355">
    <property type="term" value="P:regulation of DNA-templated transcription"/>
    <property type="evidence" value="ECO:0007669"/>
    <property type="project" value="InterPro"/>
</dbReference>
<dbReference type="STRING" id="3218.A0A2K1IMI1"/>
<gene>
    <name evidence="2" type="ORF">PHYPA_026800</name>
</gene>
<dbReference type="Gramene" id="Pp3c22_6900V3.2">
    <property type="protein sequence ID" value="PAC:32905088.CDS.1"/>
    <property type="gene ID" value="Pp3c22_6900"/>
</dbReference>
<dbReference type="PANTHER" id="PTHR13464:SF0">
    <property type="entry name" value="SAP30-BINDING PROTEIN"/>
    <property type="match status" value="1"/>
</dbReference>
<feature type="compositionally biased region" description="Basic and acidic residues" evidence="1">
    <location>
        <begin position="1"/>
        <end position="11"/>
    </location>
</feature>
<dbReference type="Gramene" id="Pp3c22_6900V3.1">
    <property type="protein sequence ID" value="PAC:32905087.CDS.1"/>
    <property type="gene ID" value="Pp3c22_6900"/>
</dbReference>
<accession>A0A2K1IMI1</accession>
<dbReference type="PANTHER" id="PTHR13464">
    <property type="entry name" value="TRANSCRIPTIONAL REGULATOR PROTEIN HCNGP"/>
    <property type="match status" value="1"/>
</dbReference>
<evidence type="ECO:0000313" key="3">
    <source>
        <dbReference type="EnsemblPlants" id="PAC:32905087.CDS.1"/>
    </source>
</evidence>
<dbReference type="EMBL" id="ABEU02000022">
    <property type="protein sequence ID" value="PNR30484.1"/>
    <property type="molecule type" value="Genomic_DNA"/>
</dbReference>
<reference evidence="2 4" key="2">
    <citation type="journal article" date="2018" name="Plant J.">
        <title>The Physcomitrella patens chromosome-scale assembly reveals moss genome structure and evolution.</title>
        <authorList>
            <person name="Lang D."/>
            <person name="Ullrich K.K."/>
            <person name="Murat F."/>
            <person name="Fuchs J."/>
            <person name="Jenkins J."/>
            <person name="Haas F.B."/>
            <person name="Piednoel M."/>
            <person name="Gundlach H."/>
            <person name="Van Bel M."/>
            <person name="Meyberg R."/>
            <person name="Vives C."/>
            <person name="Morata J."/>
            <person name="Symeonidi A."/>
            <person name="Hiss M."/>
            <person name="Muchero W."/>
            <person name="Kamisugi Y."/>
            <person name="Saleh O."/>
            <person name="Blanc G."/>
            <person name="Decker E.L."/>
            <person name="van Gessel N."/>
            <person name="Grimwood J."/>
            <person name="Hayes R.D."/>
            <person name="Graham S.W."/>
            <person name="Gunter L.E."/>
            <person name="McDaniel S.F."/>
            <person name="Hoernstein S.N.W."/>
            <person name="Larsson A."/>
            <person name="Li F.W."/>
            <person name="Perroud P.F."/>
            <person name="Phillips J."/>
            <person name="Ranjan P."/>
            <person name="Rokshar D.S."/>
            <person name="Rothfels C.J."/>
            <person name="Schneider L."/>
            <person name="Shu S."/>
            <person name="Stevenson D.W."/>
            <person name="Thummler F."/>
            <person name="Tillich M."/>
            <person name="Villarreal Aguilar J.C."/>
            <person name="Widiez T."/>
            <person name="Wong G.K."/>
            <person name="Wymore A."/>
            <person name="Zhang Y."/>
            <person name="Zimmer A.D."/>
            <person name="Quatrano R.S."/>
            <person name="Mayer K.F.X."/>
            <person name="Goodstein D."/>
            <person name="Casacuberta J.M."/>
            <person name="Vandepoele K."/>
            <person name="Reski R."/>
            <person name="Cuming A.C."/>
            <person name="Tuskan G.A."/>
            <person name="Maumus F."/>
            <person name="Salse J."/>
            <person name="Schmutz J."/>
            <person name="Rensing S.A."/>
        </authorList>
    </citation>
    <scope>NUCLEOTIDE SEQUENCE [LARGE SCALE GENOMIC DNA]</scope>
    <source>
        <strain evidence="3 4">cv. Gransden 2004</strain>
    </source>
</reference>
<dbReference type="InterPro" id="IPR012479">
    <property type="entry name" value="SAP30BP"/>
</dbReference>
<reference evidence="3" key="3">
    <citation type="submission" date="2020-12" db="UniProtKB">
        <authorList>
            <consortium name="EnsemblPlants"/>
        </authorList>
    </citation>
    <scope>IDENTIFICATION</scope>
</reference>
<evidence type="ECO:0000313" key="4">
    <source>
        <dbReference type="Proteomes" id="UP000006727"/>
    </source>
</evidence>